<dbReference type="CDD" id="cd03676">
    <property type="entry name" value="NUDIX_Tnr3_like"/>
    <property type="match status" value="1"/>
</dbReference>
<dbReference type="Pfam" id="PF15916">
    <property type="entry name" value="DUF4743"/>
    <property type="match status" value="1"/>
</dbReference>
<sequence length="315" mass="36232">MPFKNLLEVVQSCDKFPYDESVSTSEYHSTIPFRLGPHVVGRLLPSTVPKLKEYNDRFDNAPFEIKDTHITFSSGVDSFEKRTDVVKALFDTWREEKAFVALAGWRNELYPVYGDLSRQDNVAFVMERAATPIFGISTFGCHLNAFTKEEDGTIKMWIARRSKTKQTWPGYLDNCVAGGITYKYSTHQTMVKECDEEASIPEHIAEKSRNCGAITYFTYSENGLQPETQYIFDLQLPSDVTPKPQDGEVECFYLWTLNEINQKILDGEFKLNCALVIVDFLIRHSFITADTEADYLDILYHLHRRLEFPGPRKTL</sequence>
<dbReference type="InterPro" id="IPR015797">
    <property type="entry name" value="NUDIX_hydrolase-like_dom_sf"/>
</dbReference>
<dbReference type="FunFam" id="3.90.79.10:FF:000019">
    <property type="entry name" value="Thiamin pyrophosphokinase, putative"/>
    <property type="match status" value="1"/>
</dbReference>
<dbReference type="AlphaFoldDB" id="A0A8H7PQF4"/>
<dbReference type="PANTHER" id="PTHR13622">
    <property type="entry name" value="THIAMIN PYROPHOSPHOKINASE"/>
    <property type="match status" value="1"/>
</dbReference>
<dbReference type="SUPFAM" id="SSF55811">
    <property type="entry name" value="Nudix"/>
    <property type="match status" value="1"/>
</dbReference>
<dbReference type="Proteomes" id="UP000612746">
    <property type="component" value="Unassembled WGS sequence"/>
</dbReference>
<evidence type="ECO:0000259" key="1">
    <source>
        <dbReference type="PROSITE" id="PS51462"/>
    </source>
</evidence>
<dbReference type="Gene3D" id="3.90.79.10">
    <property type="entry name" value="Nucleoside Triphosphate Pyrophosphohydrolase"/>
    <property type="match status" value="1"/>
</dbReference>
<proteinExistence type="predicted"/>
<dbReference type="InterPro" id="IPR031804">
    <property type="entry name" value="DUF4743"/>
</dbReference>
<comment type="caution">
    <text evidence="2">The sequence shown here is derived from an EMBL/GenBank/DDBJ whole genome shotgun (WGS) entry which is preliminary data.</text>
</comment>
<dbReference type="InterPro" id="IPR000086">
    <property type="entry name" value="NUDIX_hydrolase_dom"/>
</dbReference>
<dbReference type="EMBL" id="JAEPRA010000012">
    <property type="protein sequence ID" value="KAG2177391.1"/>
    <property type="molecule type" value="Genomic_DNA"/>
</dbReference>
<dbReference type="PANTHER" id="PTHR13622:SF8">
    <property type="entry name" value="THIAMIN PYROPHOSPHOKINASE 1"/>
    <property type="match status" value="1"/>
</dbReference>
<name>A0A8H7PQF4_9FUNG</name>
<dbReference type="OrthoDB" id="10261522at2759"/>
<organism evidence="2 3">
    <name type="scientific">Umbelopsis vinacea</name>
    <dbReference type="NCBI Taxonomy" id="44442"/>
    <lineage>
        <taxon>Eukaryota</taxon>
        <taxon>Fungi</taxon>
        <taxon>Fungi incertae sedis</taxon>
        <taxon>Mucoromycota</taxon>
        <taxon>Mucoromycotina</taxon>
        <taxon>Umbelopsidomycetes</taxon>
        <taxon>Umbelopsidales</taxon>
        <taxon>Umbelopsidaceae</taxon>
        <taxon>Umbelopsis</taxon>
    </lineage>
</organism>
<dbReference type="GO" id="GO:0044715">
    <property type="term" value="F:8-oxo-dGDP phosphatase activity"/>
    <property type="evidence" value="ECO:0007669"/>
    <property type="project" value="TreeGrafter"/>
</dbReference>
<accession>A0A8H7PQF4</accession>
<evidence type="ECO:0000313" key="2">
    <source>
        <dbReference type="EMBL" id="KAG2177391.1"/>
    </source>
</evidence>
<reference evidence="2" key="1">
    <citation type="submission" date="2020-12" db="EMBL/GenBank/DDBJ databases">
        <title>Metabolic potential, ecology and presence of endohyphal bacteria is reflected in genomic diversity of Mucoromycotina.</title>
        <authorList>
            <person name="Muszewska A."/>
            <person name="Okrasinska A."/>
            <person name="Steczkiewicz K."/>
            <person name="Drgas O."/>
            <person name="Orlowska M."/>
            <person name="Perlinska-Lenart U."/>
            <person name="Aleksandrzak-Piekarczyk T."/>
            <person name="Szatraj K."/>
            <person name="Zielenkiewicz U."/>
            <person name="Pilsyk S."/>
            <person name="Malc E."/>
            <person name="Mieczkowski P."/>
            <person name="Kruszewska J.S."/>
            <person name="Biernat P."/>
            <person name="Pawlowska J."/>
        </authorList>
    </citation>
    <scope>NUCLEOTIDE SEQUENCE</scope>
    <source>
        <strain evidence="2">WA0000051536</strain>
    </source>
</reference>
<keyword evidence="3" id="KW-1185">Reference proteome</keyword>
<gene>
    <name evidence="2" type="ORF">INT44_007902</name>
</gene>
<evidence type="ECO:0000313" key="3">
    <source>
        <dbReference type="Proteomes" id="UP000612746"/>
    </source>
</evidence>
<feature type="domain" description="Nudix hydrolase" evidence="1">
    <location>
        <begin position="126"/>
        <end position="279"/>
    </location>
</feature>
<protein>
    <recommendedName>
        <fullName evidence="1">Nudix hydrolase domain-containing protein</fullName>
    </recommendedName>
</protein>
<dbReference type="PROSITE" id="PS51462">
    <property type="entry name" value="NUDIX"/>
    <property type="match status" value="1"/>
</dbReference>